<dbReference type="GO" id="GO:0008936">
    <property type="term" value="F:nicotinamidase activity"/>
    <property type="evidence" value="ECO:0007669"/>
    <property type="project" value="UniProtKB-EC"/>
</dbReference>
<dbReference type="InterPro" id="IPR052347">
    <property type="entry name" value="Isochorismatase_Nicotinamidase"/>
</dbReference>
<keyword evidence="4" id="KW-0378">Hydrolase</keyword>
<feature type="domain" description="Isochorismatase-like" evidence="8">
    <location>
        <begin position="7"/>
        <end position="181"/>
    </location>
</feature>
<comment type="caution">
    <text evidence="9">The sequence shown here is derived from an EMBL/GenBank/DDBJ whole genome shotgun (WGS) entry which is preliminary data.</text>
</comment>
<evidence type="ECO:0000313" key="9">
    <source>
        <dbReference type="EMBL" id="KXB32772.1"/>
    </source>
</evidence>
<reference evidence="9 10" key="1">
    <citation type="submission" date="2015-12" db="EMBL/GenBank/DDBJ databases">
        <title>Nitrous oxide reduction kinetics distinguish bacteria harboring typical versus atypical NosZ.</title>
        <authorList>
            <person name="Yoon S."/>
            <person name="Nissen S."/>
            <person name="Park D."/>
            <person name="Sanford R.A."/>
            <person name="Loeffler F.E."/>
        </authorList>
    </citation>
    <scope>NUCLEOTIDE SEQUENCE [LARGE SCALE GENOMIC DNA]</scope>
    <source>
        <strain evidence="9 10">ATCC BAA-841</strain>
    </source>
</reference>
<evidence type="ECO:0000256" key="7">
    <source>
        <dbReference type="ARBA" id="ARBA00043224"/>
    </source>
</evidence>
<comment type="pathway">
    <text evidence="5">Cofactor biosynthesis; nicotinate biosynthesis; nicotinate from nicotinamide: step 1/1.</text>
</comment>
<evidence type="ECO:0000256" key="5">
    <source>
        <dbReference type="ARBA" id="ARBA00037900"/>
    </source>
</evidence>
<keyword evidence="10" id="KW-1185">Reference proteome</keyword>
<name>A0A133XPA7_9RHOO</name>
<evidence type="ECO:0000256" key="1">
    <source>
        <dbReference type="ARBA" id="ARBA00006336"/>
    </source>
</evidence>
<dbReference type="EMBL" id="LODL01000002">
    <property type="protein sequence ID" value="KXB32772.1"/>
    <property type="molecule type" value="Genomic_DNA"/>
</dbReference>
<evidence type="ECO:0000256" key="4">
    <source>
        <dbReference type="ARBA" id="ARBA00022801"/>
    </source>
</evidence>
<evidence type="ECO:0000256" key="2">
    <source>
        <dbReference type="ARBA" id="ARBA00022642"/>
    </source>
</evidence>
<evidence type="ECO:0000259" key="8">
    <source>
        <dbReference type="Pfam" id="PF00857"/>
    </source>
</evidence>
<dbReference type="PANTHER" id="PTHR11080">
    <property type="entry name" value="PYRAZINAMIDASE/NICOTINAMIDASE"/>
    <property type="match status" value="1"/>
</dbReference>
<keyword evidence="3" id="KW-0479">Metal-binding</keyword>
<comment type="similarity">
    <text evidence="1">Belongs to the isochorismatase family.</text>
</comment>
<evidence type="ECO:0000256" key="6">
    <source>
        <dbReference type="ARBA" id="ARBA00039017"/>
    </source>
</evidence>
<dbReference type="Gene3D" id="3.40.50.850">
    <property type="entry name" value="Isochorismatase-like"/>
    <property type="match status" value="1"/>
</dbReference>
<dbReference type="InterPro" id="IPR000868">
    <property type="entry name" value="Isochorismatase-like_dom"/>
</dbReference>
<dbReference type="PANTHER" id="PTHR11080:SF2">
    <property type="entry name" value="LD05707P"/>
    <property type="match status" value="1"/>
</dbReference>
<dbReference type="Proteomes" id="UP000070186">
    <property type="component" value="Unassembled WGS sequence"/>
</dbReference>
<dbReference type="AlphaFoldDB" id="A0A133XPA7"/>
<dbReference type="Pfam" id="PF00857">
    <property type="entry name" value="Isochorismatase"/>
    <property type="match status" value="1"/>
</dbReference>
<keyword evidence="2" id="KW-0662">Pyridine nucleotide biosynthesis</keyword>
<dbReference type="EC" id="3.5.1.19" evidence="6"/>
<accession>A0A133XPA7</accession>
<dbReference type="GO" id="GO:0019363">
    <property type="term" value="P:pyridine nucleotide biosynthetic process"/>
    <property type="evidence" value="ECO:0007669"/>
    <property type="project" value="UniProtKB-KW"/>
</dbReference>
<organism evidence="9 10">
    <name type="scientific">Dechloromonas denitrificans</name>
    <dbReference type="NCBI Taxonomy" id="281362"/>
    <lineage>
        <taxon>Bacteria</taxon>
        <taxon>Pseudomonadati</taxon>
        <taxon>Pseudomonadota</taxon>
        <taxon>Betaproteobacteria</taxon>
        <taxon>Rhodocyclales</taxon>
        <taxon>Azonexaceae</taxon>
        <taxon>Dechloromonas</taxon>
    </lineage>
</organism>
<gene>
    <name evidence="9" type="ORF">AT959_00475</name>
</gene>
<dbReference type="STRING" id="281362.AT959_00475"/>
<proteinExistence type="inferred from homology"/>
<sequence>MLQAGDALLIVDVQNDFLPGGALPVASGAAVLEPLNAWIARFRQARLPIFVTRDWHPPGHCSFRPQGGPWPAHCVAGSAGAAFPAQLALPPASIVVSKGRQREAEAYSGFAGSELDRELRDQGISRLFIGGLATDYCVLATVNDALRLNYRVVLLGDAVRPVDLRPGDGDRAITAMCAAGAQLLRG</sequence>
<protein>
    <recommendedName>
        <fullName evidence="6">nicotinamidase</fullName>
        <ecNumber evidence="6">3.5.1.19</ecNumber>
    </recommendedName>
    <alternativeName>
        <fullName evidence="7">Nicotinamide deamidase</fullName>
    </alternativeName>
</protein>
<dbReference type="InterPro" id="IPR036380">
    <property type="entry name" value="Isochorismatase-like_sf"/>
</dbReference>
<dbReference type="GO" id="GO:0046872">
    <property type="term" value="F:metal ion binding"/>
    <property type="evidence" value="ECO:0007669"/>
    <property type="project" value="UniProtKB-KW"/>
</dbReference>
<dbReference type="SUPFAM" id="SSF52499">
    <property type="entry name" value="Isochorismatase-like hydrolases"/>
    <property type="match status" value="1"/>
</dbReference>
<evidence type="ECO:0000313" key="10">
    <source>
        <dbReference type="Proteomes" id="UP000070186"/>
    </source>
</evidence>
<evidence type="ECO:0000256" key="3">
    <source>
        <dbReference type="ARBA" id="ARBA00022723"/>
    </source>
</evidence>